<proteinExistence type="predicted"/>
<dbReference type="Pfam" id="PF00571">
    <property type="entry name" value="CBS"/>
    <property type="match status" value="2"/>
</dbReference>
<dbReference type="SUPFAM" id="SSF51206">
    <property type="entry name" value="cAMP-binding domain-like"/>
    <property type="match status" value="1"/>
</dbReference>
<name>A0A547PMZ5_9RHOB</name>
<dbReference type="PANTHER" id="PTHR48108">
    <property type="entry name" value="CBS DOMAIN-CONTAINING PROTEIN CBSX2, CHLOROPLASTIC"/>
    <property type="match status" value="1"/>
</dbReference>
<protein>
    <submittedName>
        <fullName evidence="5">CBS domain-containing protein</fullName>
    </submittedName>
</protein>
<dbReference type="SUPFAM" id="SSF54631">
    <property type="entry name" value="CBS-domain pair"/>
    <property type="match status" value="1"/>
</dbReference>
<dbReference type="AlphaFoldDB" id="A0A547PMZ5"/>
<dbReference type="Gene3D" id="2.60.120.10">
    <property type="entry name" value="Jelly Rolls"/>
    <property type="match status" value="1"/>
</dbReference>
<dbReference type="InterPro" id="IPR000644">
    <property type="entry name" value="CBS_dom"/>
</dbReference>
<dbReference type="InterPro" id="IPR005105">
    <property type="entry name" value="GlnD_Uridyltrans_N"/>
</dbReference>
<dbReference type="InterPro" id="IPR043519">
    <property type="entry name" value="NT_sf"/>
</dbReference>
<feature type="domain" description="Cyclic nucleotide-binding" evidence="3">
    <location>
        <begin position="17"/>
        <end position="116"/>
    </location>
</feature>
<dbReference type="CDD" id="cd00038">
    <property type="entry name" value="CAP_ED"/>
    <property type="match status" value="1"/>
</dbReference>
<dbReference type="InterPro" id="IPR000595">
    <property type="entry name" value="cNMP-bd_dom"/>
</dbReference>
<evidence type="ECO:0000259" key="3">
    <source>
        <dbReference type="PROSITE" id="PS50042"/>
    </source>
</evidence>
<dbReference type="Pfam" id="PF03445">
    <property type="entry name" value="DUF294"/>
    <property type="match status" value="1"/>
</dbReference>
<evidence type="ECO:0000313" key="5">
    <source>
        <dbReference type="EMBL" id="TRD15394.1"/>
    </source>
</evidence>
<dbReference type="OrthoDB" id="9808528at2"/>
<evidence type="ECO:0000256" key="1">
    <source>
        <dbReference type="ARBA" id="ARBA00022737"/>
    </source>
</evidence>
<dbReference type="Proteomes" id="UP000318590">
    <property type="component" value="Unassembled WGS sequence"/>
</dbReference>
<keyword evidence="2" id="KW-0129">CBS domain</keyword>
<dbReference type="SUPFAM" id="SSF81301">
    <property type="entry name" value="Nucleotidyltransferase"/>
    <property type="match status" value="1"/>
</dbReference>
<dbReference type="Gene3D" id="3.10.580.10">
    <property type="entry name" value="CBS-domain"/>
    <property type="match status" value="1"/>
</dbReference>
<comment type="caution">
    <text evidence="5">The sequence shown here is derived from an EMBL/GenBank/DDBJ whole genome shotgun (WGS) entry which is preliminary data.</text>
</comment>
<feature type="domain" description="CBS" evidence="4">
    <location>
        <begin position="218"/>
        <end position="278"/>
    </location>
</feature>
<dbReference type="CDD" id="cd05401">
    <property type="entry name" value="NT_GlnE_GlnD_like"/>
    <property type="match status" value="1"/>
</dbReference>
<dbReference type="PANTHER" id="PTHR48108:SF31">
    <property type="entry name" value="CBS DOMAIN AND CYCLIC NUCLEOTIDE-REGULATED NUCLEOTIDYLTRANSFERASE"/>
    <property type="match status" value="1"/>
</dbReference>
<sequence>MTTDPSALIDVLCQTAPFDQIPSAERMDLAPLLIRVERAPGNTVFETGEDLQGLYLIEDGMVEVRTDEGDLISYRSQGEIMGERGLLRDGRALLSVIAVEPTQLIILPAERFHTLFRDVPAIAQWFARAVPARDTSDSSRYATGLTALLVKDLMSRKVTTCPPGTSVTEAARLMRDNRISAVLVTEEKVLSGIITVHDLANKVLAEGLDGNRPVSSVMTPDPIAVSPSATGLDALMLLSERRINQLPVQTAKGRLRGIISKSDLIRQQASTASNMVSEIASADSAAEMHEIMQRLPELLAHLVAASAKPQAITRRITDLTDAITRRLLFLAEERIGPPPVPYVWAACGSQGRREQTGVSDQDNCLIIDDAMTPEDDAYFAELARLVSDGLNNTGFVYCPGDMMATNPRWRQPRRVWQRYFNDWIAQPDTEAQMLASVMFDLRPIKGAPDLFDDLHRSTLEMARKNSIFVAHMVSNSLKHAPPLTLFRSFALIRGGAHKNKIDLKMSGIVPIVDLGRIYALRGAIEEVNTRDRLQRAGEAGVISASGARDLLDAYDLIAEIRLRHQAARIAEGHAPDNYLAPDMLSELERNHLRDAFLVVKTMQSAAGQGRGVMG</sequence>
<dbReference type="RefSeq" id="WP_142835885.1">
    <property type="nucleotide sequence ID" value="NZ_VFSV01000044.1"/>
</dbReference>
<dbReference type="Pfam" id="PF10335">
    <property type="entry name" value="DUF294_C"/>
    <property type="match status" value="1"/>
</dbReference>
<gene>
    <name evidence="5" type="ORF">FEV53_16560</name>
</gene>
<accession>A0A547PMZ5</accession>
<dbReference type="CDD" id="cd04587">
    <property type="entry name" value="CBS_pair_CAP-ED_NT_Pol-beta-like_DUF294_assoc"/>
    <property type="match status" value="1"/>
</dbReference>
<dbReference type="InterPro" id="IPR014710">
    <property type="entry name" value="RmlC-like_jellyroll"/>
</dbReference>
<dbReference type="PROSITE" id="PS51371">
    <property type="entry name" value="CBS"/>
    <property type="match status" value="2"/>
</dbReference>
<dbReference type="InterPro" id="IPR051462">
    <property type="entry name" value="CBS_domain-containing"/>
</dbReference>
<dbReference type="SMART" id="SM00116">
    <property type="entry name" value="CBS"/>
    <property type="match status" value="2"/>
</dbReference>
<evidence type="ECO:0000259" key="4">
    <source>
        <dbReference type="PROSITE" id="PS51371"/>
    </source>
</evidence>
<dbReference type="InterPro" id="IPR046342">
    <property type="entry name" value="CBS_dom_sf"/>
</dbReference>
<dbReference type="PROSITE" id="PS50042">
    <property type="entry name" value="CNMP_BINDING_3"/>
    <property type="match status" value="1"/>
</dbReference>
<feature type="domain" description="CBS" evidence="4">
    <location>
        <begin position="154"/>
        <end position="210"/>
    </location>
</feature>
<organism evidence="5 6">
    <name type="scientific">Palleronia caenipelagi</name>
    <dbReference type="NCBI Taxonomy" id="2489174"/>
    <lineage>
        <taxon>Bacteria</taxon>
        <taxon>Pseudomonadati</taxon>
        <taxon>Pseudomonadota</taxon>
        <taxon>Alphaproteobacteria</taxon>
        <taxon>Rhodobacterales</taxon>
        <taxon>Roseobacteraceae</taxon>
        <taxon>Palleronia</taxon>
    </lineage>
</organism>
<dbReference type="Pfam" id="PF00027">
    <property type="entry name" value="cNMP_binding"/>
    <property type="match status" value="1"/>
</dbReference>
<dbReference type="InterPro" id="IPR018490">
    <property type="entry name" value="cNMP-bd_dom_sf"/>
</dbReference>
<reference evidence="5 6" key="1">
    <citation type="submission" date="2019-06" db="EMBL/GenBank/DDBJ databases">
        <title>Paenimaribius caenipelagi gen. nov., sp. nov., isolated from a tidal flat.</title>
        <authorList>
            <person name="Yoon J.-H."/>
        </authorList>
    </citation>
    <scope>NUCLEOTIDE SEQUENCE [LARGE SCALE GENOMIC DNA]</scope>
    <source>
        <strain evidence="5 6">JBTF-M29</strain>
    </source>
</reference>
<keyword evidence="1" id="KW-0677">Repeat</keyword>
<dbReference type="GO" id="GO:0008773">
    <property type="term" value="F:[protein-PII] uridylyltransferase activity"/>
    <property type="evidence" value="ECO:0007669"/>
    <property type="project" value="InterPro"/>
</dbReference>
<keyword evidence="6" id="KW-1185">Reference proteome</keyword>
<dbReference type="InterPro" id="IPR018821">
    <property type="entry name" value="DUF294_put_nucleoTrafse_sb-bd"/>
</dbReference>
<evidence type="ECO:0000313" key="6">
    <source>
        <dbReference type="Proteomes" id="UP000318590"/>
    </source>
</evidence>
<dbReference type="SMART" id="SM00100">
    <property type="entry name" value="cNMP"/>
    <property type="match status" value="1"/>
</dbReference>
<dbReference type="EMBL" id="VFSV01000044">
    <property type="protein sequence ID" value="TRD15394.1"/>
    <property type="molecule type" value="Genomic_DNA"/>
</dbReference>
<evidence type="ECO:0000256" key="2">
    <source>
        <dbReference type="PROSITE-ProRule" id="PRU00703"/>
    </source>
</evidence>